<evidence type="ECO:0000256" key="3">
    <source>
        <dbReference type="PROSITE-ProRule" id="PRU00846"/>
    </source>
</evidence>
<dbReference type="InterPro" id="IPR035969">
    <property type="entry name" value="Rab-GAP_TBC_sf"/>
</dbReference>
<dbReference type="SMART" id="SM01199">
    <property type="entry name" value="FDF"/>
    <property type="match status" value="1"/>
</dbReference>
<keyword evidence="9" id="KW-1185">Reference proteome</keyword>
<dbReference type="SMART" id="SM00164">
    <property type="entry name" value="TBC"/>
    <property type="match status" value="1"/>
</dbReference>
<dbReference type="Pfam" id="PF00566">
    <property type="entry name" value="RabGAP-TBC"/>
    <property type="match status" value="1"/>
</dbReference>
<dbReference type="InterPro" id="IPR050302">
    <property type="entry name" value="Rab_GAP_TBC_domain"/>
</dbReference>
<reference evidence="8" key="1">
    <citation type="submission" date="2023-07" db="EMBL/GenBank/DDBJ databases">
        <title>Chromosome-level genome assembly of Artemia franciscana.</title>
        <authorList>
            <person name="Jo E."/>
        </authorList>
    </citation>
    <scope>NUCLEOTIDE SEQUENCE</scope>
    <source>
        <tissue evidence="8">Whole body</tissue>
    </source>
</reference>
<dbReference type="FunFam" id="1.10.10.750:FF:000001">
    <property type="entry name" value="TBC1 domain family member 10A"/>
    <property type="match status" value="1"/>
</dbReference>
<evidence type="ECO:0000256" key="2">
    <source>
        <dbReference type="ARBA" id="ARBA00022468"/>
    </source>
</evidence>
<dbReference type="InterPro" id="IPR025761">
    <property type="entry name" value="FFD_box"/>
</dbReference>
<dbReference type="FunFam" id="1.10.8.270:FF:000007">
    <property type="entry name" value="TBC1 domain family member 10A"/>
    <property type="match status" value="1"/>
</dbReference>
<comment type="similarity">
    <text evidence="1">Belongs to the LSM14 family.</text>
</comment>
<dbReference type="InterPro" id="IPR010920">
    <property type="entry name" value="LSM_dom_sf"/>
</dbReference>
<feature type="compositionally biased region" description="Polar residues" evidence="4">
    <location>
        <begin position="508"/>
        <end position="525"/>
    </location>
</feature>
<dbReference type="SUPFAM" id="SSF50182">
    <property type="entry name" value="Sm-like ribonucleoproteins"/>
    <property type="match status" value="1"/>
</dbReference>
<evidence type="ECO:0008006" key="10">
    <source>
        <dbReference type="Google" id="ProtNLM"/>
    </source>
</evidence>
<evidence type="ECO:0000256" key="4">
    <source>
        <dbReference type="SAM" id="MobiDB-lite"/>
    </source>
</evidence>
<feature type="region of interest" description="Disordered" evidence="4">
    <location>
        <begin position="92"/>
        <end position="133"/>
    </location>
</feature>
<keyword evidence="2" id="KW-0343">GTPase activation</keyword>
<evidence type="ECO:0000259" key="5">
    <source>
        <dbReference type="PROSITE" id="PS50086"/>
    </source>
</evidence>
<dbReference type="PANTHER" id="PTHR47219">
    <property type="entry name" value="RAB GTPASE-ACTIVATING PROTEIN 1-LIKE"/>
    <property type="match status" value="1"/>
</dbReference>
<organism evidence="8 9">
    <name type="scientific">Artemia franciscana</name>
    <name type="common">Brine shrimp</name>
    <name type="synonym">Artemia sanfranciscana</name>
    <dbReference type="NCBI Taxonomy" id="6661"/>
    <lineage>
        <taxon>Eukaryota</taxon>
        <taxon>Metazoa</taxon>
        <taxon>Ecdysozoa</taxon>
        <taxon>Arthropoda</taxon>
        <taxon>Crustacea</taxon>
        <taxon>Branchiopoda</taxon>
        <taxon>Anostraca</taxon>
        <taxon>Artemiidae</taxon>
        <taxon>Artemia</taxon>
    </lineage>
</organism>
<dbReference type="GO" id="GO:0031267">
    <property type="term" value="F:small GTPase binding"/>
    <property type="evidence" value="ECO:0007669"/>
    <property type="project" value="TreeGrafter"/>
</dbReference>
<dbReference type="InterPro" id="IPR047575">
    <property type="entry name" value="Sm"/>
</dbReference>
<evidence type="ECO:0000313" key="8">
    <source>
        <dbReference type="EMBL" id="KAK2725432.1"/>
    </source>
</evidence>
<evidence type="ECO:0000259" key="7">
    <source>
        <dbReference type="PROSITE" id="PS52002"/>
    </source>
</evidence>
<name>A0AA88IRH4_ARTSF</name>
<dbReference type="InterPro" id="IPR025609">
    <property type="entry name" value="Lsm14-like_N"/>
</dbReference>
<proteinExistence type="inferred from homology"/>
<dbReference type="Gene3D" id="2.30.30.100">
    <property type="match status" value="1"/>
</dbReference>
<feature type="compositionally biased region" description="Basic residues" evidence="4">
    <location>
        <begin position="573"/>
        <end position="582"/>
    </location>
</feature>
<dbReference type="SUPFAM" id="SSF47923">
    <property type="entry name" value="Ypt/Rab-GAP domain of gyp1p"/>
    <property type="match status" value="1"/>
</dbReference>
<dbReference type="Proteomes" id="UP001187531">
    <property type="component" value="Unassembled WGS sequence"/>
</dbReference>
<feature type="short sequence motif" description="FFD box" evidence="3">
    <location>
        <begin position="736"/>
        <end position="752"/>
    </location>
</feature>
<feature type="domain" description="FFD box profile" evidence="6">
    <location>
        <begin position="736"/>
        <end position="752"/>
    </location>
</feature>
<feature type="compositionally biased region" description="Low complexity" evidence="4">
    <location>
        <begin position="495"/>
        <end position="505"/>
    </location>
</feature>
<sequence length="843" mass="95297">MLCSPVCQVIDVVESSDKMVNDVADEELEDAITGLDAVERRIKRIQNDLSARFSREVIGLDGEGLQDVPEVKSSPSGSEKNGEIGRRLSQTEDELSELPGSFSSGTVPRRKKLGSLNDDDSDDATSVGSGESTFSRTDRYGFLGGSQYALWDDPISAAVSRRRERKWVSMLKRWDYYRKNKFSKVILRCRKGVPTSIRGKAWQHLCGAHELIEKNPGVFEDLLKQPGDQRVLDEITRDLHRQFPLHEMFEDKNGPGQQELFKILKAYSILKPYEGYCQSQGPIASVLLMQMPSEAAFWCLVAICEFYVPGYYAPGLEQFHVDCNVLMAFLKKTAPVVHKHLVIIYLDRSSNLDANLLTSMDKDTKKSSPAAAAKVNPYIGSKISILSKSKMRYEGVLYQLDQDQSTLALAKVRSFGTEDRVPEKPVAPREEIFDYIVFRAVDIKDIKLCEPPKEPRMMPGGLAMDPAIVQYAMPDSSNASGRGENSGSIVHGIDISSIPSPIRRPQSAARSYSSMSTETGDGGATSQLKMGDLLNDFVRFGNAAPSSAKAEEKPGMNTEPSGTFPLTNDYHTRGRGGFRNRGNRQYNWNRGGSVSSRLPTNYMPPAYMMRGAFIGPTYFNNYRRPSMPFQNQYVNWNRRPYNNFRSNWNPSFGYFQRRRGQSQVRRFATEYDFERANTRFMKIKVKTIIRDNKQQPDHIVSDIDERQNPQEEPKVNGIYSEDEEINELAKTIDKMTFYSKEKSFFDKISCEGDARRERKDKRKEIAINQQTFGVRAPSDYQRGPNSATYYYNRSSTTQPFRGGRGGYSGYGRGGNFGFRGGHFPAANFRRRTTISSRIMENGH</sequence>
<evidence type="ECO:0000259" key="6">
    <source>
        <dbReference type="PROSITE" id="PS51513"/>
    </source>
</evidence>
<dbReference type="GO" id="GO:0005096">
    <property type="term" value="F:GTPase activator activity"/>
    <property type="evidence" value="ECO:0007669"/>
    <property type="project" value="UniProtKB-KW"/>
</dbReference>
<protein>
    <recommendedName>
        <fullName evidence="10">Rab-GAP TBC domain-containing protein</fullName>
    </recommendedName>
</protein>
<dbReference type="SMART" id="SM01271">
    <property type="entry name" value="LSM14"/>
    <property type="match status" value="1"/>
</dbReference>
<dbReference type="Pfam" id="PF12701">
    <property type="entry name" value="LSM14"/>
    <property type="match status" value="1"/>
</dbReference>
<dbReference type="PANTHER" id="PTHR47219:SF4">
    <property type="entry name" value="TBC1 DOMAIN FAMILY MEMBER 10A"/>
    <property type="match status" value="1"/>
</dbReference>
<feature type="compositionally biased region" description="Polar residues" evidence="4">
    <location>
        <begin position="124"/>
        <end position="133"/>
    </location>
</feature>
<feature type="region of interest" description="Disordered" evidence="4">
    <location>
        <begin position="66"/>
        <end position="85"/>
    </location>
</feature>
<comment type="caution">
    <text evidence="8">The sequence shown here is derived from an EMBL/GenBank/DDBJ whole genome shotgun (WGS) entry which is preliminary data.</text>
</comment>
<feature type="domain" description="Rab-GAP TBC" evidence="5">
    <location>
        <begin position="192"/>
        <end position="400"/>
    </location>
</feature>
<feature type="domain" description="Sm" evidence="7">
    <location>
        <begin position="370"/>
        <end position="452"/>
    </location>
</feature>
<evidence type="ECO:0000256" key="1">
    <source>
        <dbReference type="ARBA" id="ARBA00010415"/>
    </source>
</evidence>
<dbReference type="EMBL" id="JAVRJZ010000002">
    <property type="protein sequence ID" value="KAK2725432.1"/>
    <property type="molecule type" value="Genomic_DNA"/>
</dbReference>
<gene>
    <name evidence="8" type="ORF">QYM36_000061</name>
</gene>
<feature type="region of interest" description="Disordered" evidence="4">
    <location>
        <begin position="545"/>
        <end position="592"/>
    </location>
</feature>
<accession>A0AA88IRH4</accession>
<dbReference type="PROSITE" id="PS51513">
    <property type="entry name" value="FFD"/>
    <property type="match status" value="1"/>
</dbReference>
<dbReference type="GO" id="GO:0003723">
    <property type="term" value="F:RNA binding"/>
    <property type="evidence" value="ECO:0007669"/>
    <property type="project" value="InterPro"/>
</dbReference>
<dbReference type="AlphaFoldDB" id="A0AA88IRH4"/>
<dbReference type="CDD" id="cd01736">
    <property type="entry name" value="LSm14_N"/>
    <property type="match status" value="1"/>
</dbReference>
<dbReference type="InterPro" id="IPR000195">
    <property type="entry name" value="Rab-GAP-TBC_dom"/>
</dbReference>
<feature type="region of interest" description="Disordered" evidence="4">
    <location>
        <begin position="493"/>
        <end position="525"/>
    </location>
</feature>
<dbReference type="Gene3D" id="1.10.8.270">
    <property type="entry name" value="putative rabgap domain of human tbc1 domain family member 14 like domains"/>
    <property type="match status" value="1"/>
</dbReference>
<dbReference type="PROSITE" id="PS50086">
    <property type="entry name" value="TBC_RABGAP"/>
    <property type="match status" value="1"/>
</dbReference>
<dbReference type="InterPro" id="IPR019050">
    <property type="entry name" value="FDF_dom"/>
</dbReference>
<dbReference type="PROSITE" id="PS52002">
    <property type="entry name" value="SM"/>
    <property type="match status" value="1"/>
</dbReference>
<dbReference type="Gene3D" id="1.10.10.750">
    <property type="entry name" value="Ypt/Rab-GAP domain of gyp1p, domain 1"/>
    <property type="match status" value="1"/>
</dbReference>
<evidence type="ECO:0000313" key="9">
    <source>
        <dbReference type="Proteomes" id="UP001187531"/>
    </source>
</evidence>